<name>A0A6B3VXU7_9BACI</name>
<protein>
    <submittedName>
        <fullName evidence="1">Uncharacterized protein</fullName>
    </submittedName>
</protein>
<keyword evidence="2" id="KW-1185">Reference proteome</keyword>
<sequence>MGTLQWLRVLKLVLHQYSLIYFIRNIYLKQIEGKKTPSFLVYLLSLTSEGIFNFINGLGEEGGLGSKVSLFF</sequence>
<organism evidence="1 2">
    <name type="scientific">Bacillus aquiflavi</name>
    <dbReference type="NCBI Taxonomy" id="2672567"/>
    <lineage>
        <taxon>Bacteria</taxon>
        <taxon>Bacillati</taxon>
        <taxon>Bacillota</taxon>
        <taxon>Bacilli</taxon>
        <taxon>Bacillales</taxon>
        <taxon>Bacillaceae</taxon>
        <taxon>Bacillus</taxon>
    </lineage>
</organism>
<gene>
    <name evidence="1" type="ORF">G4D64_09615</name>
</gene>
<accession>A0A6B3VXU7</accession>
<dbReference type="Proteomes" id="UP000472971">
    <property type="component" value="Unassembled WGS sequence"/>
</dbReference>
<evidence type="ECO:0000313" key="2">
    <source>
        <dbReference type="Proteomes" id="UP000472971"/>
    </source>
</evidence>
<evidence type="ECO:0000313" key="1">
    <source>
        <dbReference type="EMBL" id="NEY81752.1"/>
    </source>
</evidence>
<reference evidence="1 2" key="1">
    <citation type="submission" date="2020-02" db="EMBL/GenBank/DDBJ databases">
        <title>Bacillus aquiflavi sp. nov., isolated from yellow water of strong flavor Chinese baijiu in Yibin region of China.</title>
        <authorList>
            <person name="Xie J."/>
        </authorList>
    </citation>
    <scope>NUCLEOTIDE SEQUENCE [LARGE SCALE GENOMIC DNA]</scope>
    <source>
        <strain evidence="1 2">3H-10</strain>
    </source>
</reference>
<dbReference type="AlphaFoldDB" id="A0A6B3VXU7"/>
<proteinExistence type="predicted"/>
<dbReference type="EMBL" id="JAAIWN010000020">
    <property type="protein sequence ID" value="NEY81752.1"/>
    <property type="molecule type" value="Genomic_DNA"/>
</dbReference>
<comment type="caution">
    <text evidence="1">The sequence shown here is derived from an EMBL/GenBank/DDBJ whole genome shotgun (WGS) entry which is preliminary data.</text>
</comment>